<dbReference type="Pfam" id="PF18718">
    <property type="entry name" value="CxC5"/>
    <property type="match status" value="1"/>
</dbReference>
<dbReference type="EMBL" id="VDMD01000026">
    <property type="protein sequence ID" value="TRM59707.1"/>
    <property type="molecule type" value="Genomic_DNA"/>
</dbReference>
<dbReference type="OrthoDB" id="2980661at2759"/>
<feature type="domain" description="CxC5 like cysteine cluster associated with KDZ" evidence="1">
    <location>
        <begin position="111"/>
        <end position="165"/>
    </location>
</feature>
<sequence length="246" mass="27705">MWDPSVKTPGGRYRLFTKTPSPLTTLFITLCWRLPSQVYGMPISEVPLHFRGSCELPDNIASFLAAVLDEDYDTISQCWRAIRDMLPDLEVSSEEEQDTLFRVHSSDFEVSAETIQPPHVVCQSEGCNYRRLTAKHGPVKARIFTLRRGVLPAFAQSLYCRGCDTVITITTALLVLGNRTQASAEGIAETYNSALGGSQGINRSSLEEWLHGSHVYSAFFLHALLRDKQRRESRCRCRMVECTRIA</sequence>
<name>A0A550C4J1_9AGAR</name>
<dbReference type="Proteomes" id="UP000320762">
    <property type="component" value="Unassembled WGS sequence"/>
</dbReference>
<organism evidence="2 3">
    <name type="scientific">Schizophyllum amplum</name>
    <dbReference type="NCBI Taxonomy" id="97359"/>
    <lineage>
        <taxon>Eukaryota</taxon>
        <taxon>Fungi</taxon>
        <taxon>Dikarya</taxon>
        <taxon>Basidiomycota</taxon>
        <taxon>Agaricomycotina</taxon>
        <taxon>Agaricomycetes</taxon>
        <taxon>Agaricomycetidae</taxon>
        <taxon>Agaricales</taxon>
        <taxon>Schizophyllaceae</taxon>
        <taxon>Schizophyllum</taxon>
    </lineage>
</organism>
<gene>
    <name evidence="2" type="ORF">BD626DRAFT_572385</name>
</gene>
<proteinExistence type="predicted"/>
<reference evidence="2 3" key="1">
    <citation type="journal article" date="2019" name="New Phytol.">
        <title>Comparative genomics reveals unique wood-decay strategies and fruiting body development in the Schizophyllaceae.</title>
        <authorList>
            <person name="Almasi E."/>
            <person name="Sahu N."/>
            <person name="Krizsan K."/>
            <person name="Balint B."/>
            <person name="Kovacs G.M."/>
            <person name="Kiss B."/>
            <person name="Cseklye J."/>
            <person name="Drula E."/>
            <person name="Henrissat B."/>
            <person name="Nagy I."/>
            <person name="Chovatia M."/>
            <person name="Adam C."/>
            <person name="LaButti K."/>
            <person name="Lipzen A."/>
            <person name="Riley R."/>
            <person name="Grigoriev I.V."/>
            <person name="Nagy L.G."/>
        </authorList>
    </citation>
    <scope>NUCLEOTIDE SEQUENCE [LARGE SCALE GENOMIC DNA]</scope>
    <source>
        <strain evidence="2 3">NL-1724</strain>
    </source>
</reference>
<evidence type="ECO:0000313" key="3">
    <source>
        <dbReference type="Proteomes" id="UP000320762"/>
    </source>
</evidence>
<keyword evidence="3" id="KW-1185">Reference proteome</keyword>
<dbReference type="InterPro" id="IPR041539">
    <property type="entry name" value="CxC5"/>
</dbReference>
<comment type="caution">
    <text evidence="2">The sequence shown here is derived from an EMBL/GenBank/DDBJ whole genome shotgun (WGS) entry which is preliminary data.</text>
</comment>
<evidence type="ECO:0000313" key="2">
    <source>
        <dbReference type="EMBL" id="TRM59707.1"/>
    </source>
</evidence>
<accession>A0A550C4J1</accession>
<evidence type="ECO:0000259" key="1">
    <source>
        <dbReference type="Pfam" id="PF18718"/>
    </source>
</evidence>
<dbReference type="AlphaFoldDB" id="A0A550C4J1"/>
<protein>
    <recommendedName>
        <fullName evidence="1">CxC5 like cysteine cluster associated with KDZ domain-containing protein</fullName>
    </recommendedName>
</protein>